<proteinExistence type="predicted"/>
<dbReference type="Pfam" id="PF07734">
    <property type="entry name" value="FBA_1"/>
    <property type="match status" value="1"/>
</dbReference>
<dbReference type="PANTHER" id="PTHR31672:SF13">
    <property type="entry name" value="F-BOX PROTEIN CPR30-LIKE"/>
    <property type="match status" value="1"/>
</dbReference>
<reference evidence="3" key="1">
    <citation type="journal article" date="2018" name="Gigascience">
        <title>Genome assembly of the Pink Ipe (Handroanthus impetiginosus, Bignoniaceae), a highly valued, ecologically keystone Neotropical timber forest tree.</title>
        <authorList>
            <person name="Silva-Junior O.B."/>
            <person name="Grattapaglia D."/>
            <person name="Novaes E."/>
            <person name="Collevatti R.G."/>
        </authorList>
    </citation>
    <scope>NUCLEOTIDE SEQUENCE [LARGE SCALE GENOMIC DNA]</scope>
    <source>
        <strain evidence="3">cv. UFG-1</strain>
    </source>
</reference>
<comment type="caution">
    <text evidence="2">The sequence shown here is derived from an EMBL/GenBank/DDBJ whole genome shotgun (WGS) entry which is preliminary data.</text>
</comment>
<keyword evidence="3" id="KW-1185">Reference proteome</keyword>
<accession>A0A2G9HGT2</accession>
<evidence type="ECO:0000313" key="2">
    <source>
        <dbReference type="EMBL" id="PIN16734.1"/>
    </source>
</evidence>
<dbReference type="SUPFAM" id="SSF81383">
    <property type="entry name" value="F-box domain"/>
    <property type="match status" value="1"/>
</dbReference>
<dbReference type="Gene3D" id="1.20.1280.50">
    <property type="match status" value="1"/>
</dbReference>
<dbReference type="Pfam" id="PF00646">
    <property type="entry name" value="F-box"/>
    <property type="match status" value="1"/>
</dbReference>
<feature type="domain" description="F-box" evidence="1">
    <location>
        <begin position="6"/>
        <end position="52"/>
    </location>
</feature>
<dbReference type="OrthoDB" id="1290040at2759"/>
<dbReference type="InterPro" id="IPR001810">
    <property type="entry name" value="F-box_dom"/>
</dbReference>
<dbReference type="STRING" id="429701.A0A2G9HGT2"/>
<dbReference type="PANTHER" id="PTHR31672">
    <property type="entry name" value="BNACNNG10540D PROTEIN"/>
    <property type="match status" value="1"/>
</dbReference>
<sequence length="373" mass="43219">MESESLRQISHLPEEIMTDILSRLTAKSLVRFNFTSKSWLSLISSKHFIKAHSTKNPTFGDHRILSITKEPEYELHHLSLCSLLSDRVTYATHGDFPIDKSVRSLKMVGSCNGLVCILINRKDFFLWNPTTTESKKLPDAGGCGFGYVTERGFGFDESSGDYKVYGVFSSQYRAIGKIYSLKANSWTSINYNFKDGSTLLFRKGKFVSGNLHWCRTKSELNWRWYISSFDLKNEVHGIMEQPGILDDDFDPILGVFNGCLSMFYHNRVHGYLDNRFYDLWVLKRYGVRDSWRRLMSICVDPLRRFGLLTPFHVTSQNREVLFKSGRYLIIYNSKENHFQCWEMIDSNKFLKLVYVESLESLVSQFGVHVQTGK</sequence>
<protein>
    <recommendedName>
        <fullName evidence="1">F-box domain-containing protein</fullName>
    </recommendedName>
</protein>
<dbReference type="InterPro" id="IPR036047">
    <property type="entry name" value="F-box-like_dom_sf"/>
</dbReference>
<dbReference type="Proteomes" id="UP000231279">
    <property type="component" value="Unassembled WGS sequence"/>
</dbReference>
<dbReference type="InterPro" id="IPR006527">
    <property type="entry name" value="F-box-assoc_dom_typ1"/>
</dbReference>
<dbReference type="CDD" id="cd22157">
    <property type="entry name" value="F-box_AtFBW1-like"/>
    <property type="match status" value="1"/>
</dbReference>
<organism evidence="2 3">
    <name type="scientific">Handroanthus impetiginosus</name>
    <dbReference type="NCBI Taxonomy" id="429701"/>
    <lineage>
        <taxon>Eukaryota</taxon>
        <taxon>Viridiplantae</taxon>
        <taxon>Streptophyta</taxon>
        <taxon>Embryophyta</taxon>
        <taxon>Tracheophyta</taxon>
        <taxon>Spermatophyta</taxon>
        <taxon>Magnoliopsida</taxon>
        <taxon>eudicotyledons</taxon>
        <taxon>Gunneridae</taxon>
        <taxon>Pentapetalae</taxon>
        <taxon>asterids</taxon>
        <taxon>lamiids</taxon>
        <taxon>Lamiales</taxon>
        <taxon>Bignoniaceae</taxon>
        <taxon>Crescentiina</taxon>
        <taxon>Tabebuia alliance</taxon>
        <taxon>Handroanthus</taxon>
    </lineage>
</organism>
<evidence type="ECO:0000259" key="1">
    <source>
        <dbReference type="PROSITE" id="PS50181"/>
    </source>
</evidence>
<gene>
    <name evidence="2" type="ORF">CDL12_10609</name>
</gene>
<dbReference type="AlphaFoldDB" id="A0A2G9HGT2"/>
<evidence type="ECO:0000313" key="3">
    <source>
        <dbReference type="Proteomes" id="UP000231279"/>
    </source>
</evidence>
<dbReference type="EMBL" id="NKXS01001811">
    <property type="protein sequence ID" value="PIN16734.1"/>
    <property type="molecule type" value="Genomic_DNA"/>
</dbReference>
<name>A0A2G9HGT2_9LAMI</name>
<dbReference type="PROSITE" id="PS50181">
    <property type="entry name" value="FBOX"/>
    <property type="match status" value="1"/>
</dbReference>
<dbReference type="SMART" id="SM00256">
    <property type="entry name" value="FBOX"/>
    <property type="match status" value="1"/>
</dbReference>
<dbReference type="InterPro" id="IPR050796">
    <property type="entry name" value="SCF_F-box_component"/>
</dbReference>
<dbReference type="InterPro" id="IPR017451">
    <property type="entry name" value="F-box-assoc_interact_dom"/>
</dbReference>
<dbReference type="NCBIfam" id="TIGR01640">
    <property type="entry name" value="F_box_assoc_1"/>
    <property type="match status" value="1"/>
</dbReference>